<gene>
    <name evidence="8" type="ORF">QBZ16_004406</name>
</gene>
<evidence type="ECO:0000256" key="5">
    <source>
        <dbReference type="ARBA" id="ARBA00023136"/>
    </source>
</evidence>
<evidence type="ECO:0000256" key="1">
    <source>
        <dbReference type="ARBA" id="ARBA00004141"/>
    </source>
</evidence>
<feature type="transmembrane region" description="Helical" evidence="7">
    <location>
        <begin position="262"/>
        <end position="287"/>
    </location>
</feature>
<dbReference type="PANTHER" id="PTHR43243:SF41">
    <property type="entry name" value="CATIONIC AMINO ACID TRANSPORTER 7, CHLOROPLASTIC"/>
    <property type="match status" value="1"/>
</dbReference>
<comment type="subcellular location">
    <subcellularLocation>
        <location evidence="1">Membrane</location>
        <topology evidence="1">Multi-pass membrane protein</topology>
    </subcellularLocation>
</comment>
<dbReference type="GO" id="GO:0005886">
    <property type="term" value="C:plasma membrane"/>
    <property type="evidence" value="ECO:0007669"/>
    <property type="project" value="TreeGrafter"/>
</dbReference>
<keyword evidence="4 7" id="KW-1133">Transmembrane helix</keyword>
<dbReference type="PANTHER" id="PTHR43243">
    <property type="entry name" value="INNER MEMBRANE TRANSPORTER YGJI-RELATED"/>
    <property type="match status" value="1"/>
</dbReference>
<feature type="transmembrane region" description="Helical" evidence="7">
    <location>
        <begin position="316"/>
        <end position="338"/>
    </location>
</feature>
<sequence>MLGLGITVGAGVWQLTGAASSLLAGPSACIAYIIAGFAATVAAACYGELAVAYPVAGGSFTYTMLTFGELPAWVTVMNQMSIWVFGSAALSRSFSSYLAILCHQHADFFIVAANADGSNGIDLMAGAVTVLCILLLMMNGRISSLTTTVLTMAKLVVVLVIIVITFTKADPSNLDPFFGTGDVSGMFAAVSLFIYTMTGFDSIANAAEEARDVNTLPLAMVLVPAIATCLYFLVALSFNMLLPVETISSLPTFLAGFTAAGLHYMVYIVSTAAVIGSFTGLLVGLYTGGRLIMVVGRDWLLPPVFARISRRTQTPVIAQVVLGALTALISLFASFQYLTELVNFGQMLSMLVVINAQLFRRYYPGIKLRFTKHGTVESMQQASGTWVPGSRLHISLKNRRRLVVLHLILISLAALGLAMSFTPVVRKSIPARTVLCIVWTCVLLGCTLSMHLLCPLYYEPNHWHIRAFLLPWLPMVSIAIIMFGLMSVAASSWYKIGIYNGIILVFYLVFSLPMSYIKHYKLDFDMVEQLDVVQYTFVDGRWRPVQNRKVDGQSTGTLPNVDSVRLGTPNKSASG</sequence>
<dbReference type="InterPro" id="IPR002293">
    <property type="entry name" value="AA/rel_permease1"/>
</dbReference>
<feature type="transmembrane region" description="Helical" evidence="7">
    <location>
        <begin position="41"/>
        <end position="68"/>
    </location>
</feature>
<feature type="transmembrane region" description="Helical" evidence="7">
    <location>
        <begin position="402"/>
        <end position="425"/>
    </location>
</feature>
<reference evidence="8" key="1">
    <citation type="submission" date="2021-01" db="EMBL/GenBank/DDBJ databases">
        <authorList>
            <person name="Eckstrom K.M.E."/>
        </authorList>
    </citation>
    <scope>NUCLEOTIDE SEQUENCE</scope>
    <source>
        <strain evidence="8">UVCC 0001</strain>
    </source>
</reference>
<keyword evidence="9" id="KW-1185">Reference proteome</keyword>
<evidence type="ECO:0000256" key="7">
    <source>
        <dbReference type="SAM" id="Phobius"/>
    </source>
</evidence>
<feature type="transmembrane region" description="Helical" evidence="7">
    <location>
        <begin position="344"/>
        <end position="363"/>
    </location>
</feature>
<proteinExistence type="inferred from homology"/>
<comment type="caution">
    <text evidence="8">The sequence shown here is derived from an EMBL/GenBank/DDBJ whole genome shotgun (WGS) entry which is preliminary data.</text>
</comment>
<feature type="transmembrane region" description="Helical" evidence="7">
    <location>
        <begin position="120"/>
        <end position="138"/>
    </location>
</feature>
<feature type="transmembrane region" description="Helical" evidence="7">
    <location>
        <begin position="216"/>
        <end position="242"/>
    </location>
</feature>
<feature type="transmembrane region" description="Helical" evidence="7">
    <location>
        <begin position="470"/>
        <end position="490"/>
    </location>
</feature>
<accession>A0AAD9IH88</accession>
<feature type="transmembrane region" description="Helical" evidence="7">
    <location>
        <begin position="496"/>
        <end position="517"/>
    </location>
</feature>
<feature type="transmembrane region" description="Helical" evidence="7">
    <location>
        <begin position="437"/>
        <end position="458"/>
    </location>
</feature>
<evidence type="ECO:0000313" key="9">
    <source>
        <dbReference type="Proteomes" id="UP001255856"/>
    </source>
</evidence>
<protein>
    <submittedName>
        <fullName evidence="8">Uncharacterized protein</fullName>
    </submittedName>
</protein>
<comment type="similarity">
    <text evidence="2">Belongs to the amino acid-polyamine-organocation (APC) superfamily. Cationic amino acid transporter (CAT) (TC 2.A.3.3) family.</text>
</comment>
<evidence type="ECO:0000256" key="4">
    <source>
        <dbReference type="ARBA" id="ARBA00022989"/>
    </source>
</evidence>
<keyword evidence="3 7" id="KW-0812">Transmembrane</keyword>
<feature type="region of interest" description="Disordered" evidence="6">
    <location>
        <begin position="548"/>
        <end position="575"/>
    </location>
</feature>
<dbReference type="Gene3D" id="1.20.1740.10">
    <property type="entry name" value="Amino acid/polyamine transporter I"/>
    <property type="match status" value="1"/>
</dbReference>
<evidence type="ECO:0000256" key="2">
    <source>
        <dbReference type="ARBA" id="ARBA00008572"/>
    </source>
</evidence>
<organism evidence="8 9">
    <name type="scientific">Prototheca wickerhamii</name>
    <dbReference type="NCBI Taxonomy" id="3111"/>
    <lineage>
        <taxon>Eukaryota</taxon>
        <taxon>Viridiplantae</taxon>
        <taxon>Chlorophyta</taxon>
        <taxon>core chlorophytes</taxon>
        <taxon>Trebouxiophyceae</taxon>
        <taxon>Chlorellales</taxon>
        <taxon>Chlorellaceae</taxon>
        <taxon>Prototheca</taxon>
    </lineage>
</organism>
<keyword evidence="5 7" id="KW-0472">Membrane</keyword>
<dbReference type="Proteomes" id="UP001255856">
    <property type="component" value="Unassembled WGS sequence"/>
</dbReference>
<dbReference type="AlphaFoldDB" id="A0AAD9IH88"/>
<evidence type="ECO:0000256" key="3">
    <source>
        <dbReference type="ARBA" id="ARBA00022692"/>
    </source>
</evidence>
<feature type="transmembrane region" description="Helical" evidence="7">
    <location>
        <begin position="80"/>
        <end position="100"/>
    </location>
</feature>
<dbReference type="EMBL" id="JASFZW010000006">
    <property type="protein sequence ID" value="KAK2077561.1"/>
    <property type="molecule type" value="Genomic_DNA"/>
</dbReference>
<dbReference type="GO" id="GO:0015171">
    <property type="term" value="F:amino acid transmembrane transporter activity"/>
    <property type="evidence" value="ECO:0007669"/>
    <property type="project" value="TreeGrafter"/>
</dbReference>
<dbReference type="Pfam" id="PF13520">
    <property type="entry name" value="AA_permease_2"/>
    <property type="match status" value="1"/>
</dbReference>
<name>A0AAD9IH88_PROWI</name>
<evidence type="ECO:0000256" key="6">
    <source>
        <dbReference type="SAM" id="MobiDB-lite"/>
    </source>
</evidence>
<feature type="transmembrane region" description="Helical" evidence="7">
    <location>
        <begin position="145"/>
        <end position="166"/>
    </location>
</feature>
<feature type="transmembrane region" description="Helical" evidence="7">
    <location>
        <begin position="186"/>
        <end position="204"/>
    </location>
</feature>
<evidence type="ECO:0000313" key="8">
    <source>
        <dbReference type="EMBL" id="KAK2077561.1"/>
    </source>
</evidence>